<evidence type="ECO:0000313" key="3">
    <source>
        <dbReference type="EMBL" id="MCY1079001.1"/>
    </source>
</evidence>
<feature type="transmembrane region" description="Helical" evidence="1">
    <location>
        <begin position="91"/>
        <end position="111"/>
    </location>
</feature>
<organism evidence="3 4">
    <name type="scientific">Archangium lansingense</name>
    <dbReference type="NCBI Taxonomy" id="2995310"/>
    <lineage>
        <taxon>Bacteria</taxon>
        <taxon>Pseudomonadati</taxon>
        <taxon>Myxococcota</taxon>
        <taxon>Myxococcia</taxon>
        <taxon>Myxococcales</taxon>
        <taxon>Cystobacterineae</taxon>
        <taxon>Archangiaceae</taxon>
        <taxon>Archangium</taxon>
    </lineage>
</organism>
<feature type="transmembrane region" description="Helical" evidence="1">
    <location>
        <begin position="17"/>
        <end position="37"/>
    </location>
</feature>
<evidence type="ECO:0000313" key="4">
    <source>
        <dbReference type="Proteomes" id="UP001207654"/>
    </source>
</evidence>
<dbReference type="RefSeq" id="WP_267537757.1">
    <property type="nucleotide sequence ID" value="NZ_JAPNKA010000001.1"/>
</dbReference>
<name>A0ABT4ABN9_9BACT</name>
<dbReference type="EMBL" id="JAPNKA010000001">
    <property type="protein sequence ID" value="MCY1079001.1"/>
    <property type="molecule type" value="Genomic_DNA"/>
</dbReference>
<feature type="transmembrane region" description="Helical" evidence="1">
    <location>
        <begin position="148"/>
        <end position="166"/>
    </location>
</feature>
<dbReference type="Proteomes" id="UP001207654">
    <property type="component" value="Unassembled WGS sequence"/>
</dbReference>
<proteinExistence type="predicted"/>
<evidence type="ECO:0000259" key="2">
    <source>
        <dbReference type="Pfam" id="PF20604"/>
    </source>
</evidence>
<keyword evidence="4" id="KW-1185">Reference proteome</keyword>
<dbReference type="Pfam" id="PF20604">
    <property type="entry name" value="DUF6798"/>
    <property type="match status" value="1"/>
</dbReference>
<feature type="transmembrane region" description="Helical" evidence="1">
    <location>
        <begin position="208"/>
        <end position="228"/>
    </location>
</feature>
<sequence>MSVEVPRPEASPEQVNWMFRLAVLATFTCTWFVINGYRFGIIDHSIHLGFLLRELDPTLLKGDPLIEAAANHPSLFWTLQVPLLRWVSVEVLYLVVHVISVVLVLAGTATLARTLYPGRHSEWVATLAMLAVLIPRNYAGIPMMDELVLNRTVSLGPLLFALVLGVKRRYAAAFLLTGVVFLIHPTTAIHAAILLWFAALFDRERRRAVVTGPLLCMLAASPLLVPMLRHGAASGVPFPPPEEWVLLTRILVSWHHYPRDWSSQVWMQLLVPSVVLTLALRARRNRPVEAYLCGVVFACVLGFVGTEVLHFPTALHLHLQEVLRFVPYFTAVCGAAWVLETWPAPGERKLPGLAAALLYLGFASIQVELAFVAMAALLFVRPAAREPPRPLRLRWLVGLGVIAAPLVFAIRVYGYKVPPNFLPRVDMYKGARLMAWSNQHLPKDAMVVLPPFFHEWDLAFRYGARRATFTTFKDGAEGSFSLAFMQDWKQRMEALCGCQPFESLATRTDEPWYPRVLAMHEVLKQGYRSADATRLRELGARYGATHVVFEATDKEHPEFPLLYADDEFRLYRLTP</sequence>
<feature type="transmembrane region" description="Helical" evidence="1">
    <location>
        <begin position="172"/>
        <end position="201"/>
    </location>
</feature>
<feature type="transmembrane region" description="Helical" evidence="1">
    <location>
        <begin position="356"/>
        <end position="380"/>
    </location>
</feature>
<feature type="transmembrane region" description="Helical" evidence="1">
    <location>
        <begin position="392"/>
        <end position="414"/>
    </location>
</feature>
<keyword evidence="1" id="KW-0472">Membrane</keyword>
<comment type="caution">
    <text evidence="3">The sequence shown here is derived from an EMBL/GenBank/DDBJ whole genome shotgun (WGS) entry which is preliminary data.</text>
</comment>
<reference evidence="3 4" key="1">
    <citation type="submission" date="2022-11" db="EMBL/GenBank/DDBJ databases">
        <title>Minimal conservation of predation-associated metabolite biosynthetic gene clusters underscores biosynthetic potential of Myxococcota including descriptions for ten novel species: Archangium lansinium sp. nov., Myxococcus landrumus sp. nov., Nannocystis bai.</title>
        <authorList>
            <person name="Ahearne A."/>
            <person name="Stevens C."/>
            <person name="Phillips K."/>
        </authorList>
    </citation>
    <scope>NUCLEOTIDE SEQUENCE [LARGE SCALE GENOMIC DNA]</scope>
    <source>
        <strain evidence="3 4">MIWBW</strain>
    </source>
</reference>
<keyword evidence="1" id="KW-0812">Transmembrane</keyword>
<protein>
    <recommendedName>
        <fullName evidence="2">DUF6798 domain-containing protein</fullName>
    </recommendedName>
</protein>
<feature type="transmembrane region" description="Helical" evidence="1">
    <location>
        <begin position="123"/>
        <end position="141"/>
    </location>
</feature>
<keyword evidence="1" id="KW-1133">Transmembrane helix</keyword>
<accession>A0ABT4ABN9</accession>
<evidence type="ECO:0000256" key="1">
    <source>
        <dbReference type="SAM" id="Phobius"/>
    </source>
</evidence>
<dbReference type="InterPro" id="IPR046477">
    <property type="entry name" value="DUF6798"/>
</dbReference>
<feature type="transmembrane region" description="Helical" evidence="1">
    <location>
        <begin position="261"/>
        <end position="280"/>
    </location>
</feature>
<gene>
    <name evidence="3" type="ORF">OV287_31525</name>
</gene>
<feature type="transmembrane region" description="Helical" evidence="1">
    <location>
        <begin position="292"/>
        <end position="313"/>
    </location>
</feature>
<feature type="domain" description="DUF6798" evidence="2">
    <location>
        <begin position="432"/>
        <end position="494"/>
    </location>
</feature>